<proteinExistence type="predicted"/>
<organism evidence="1 2">
    <name type="scientific">Rhizobium subbaraonis</name>
    <dbReference type="NCBI Taxonomy" id="908946"/>
    <lineage>
        <taxon>Bacteria</taxon>
        <taxon>Pseudomonadati</taxon>
        <taxon>Pseudomonadota</taxon>
        <taxon>Alphaproteobacteria</taxon>
        <taxon>Hyphomicrobiales</taxon>
        <taxon>Rhizobiaceae</taxon>
        <taxon>Rhizobium/Agrobacterium group</taxon>
        <taxon>Rhizobium</taxon>
    </lineage>
</organism>
<dbReference type="Proteomes" id="UP000219167">
    <property type="component" value="Unassembled WGS sequence"/>
</dbReference>
<dbReference type="EMBL" id="OBQD01000010">
    <property type="protein sequence ID" value="SOC42951.1"/>
    <property type="molecule type" value="Genomic_DNA"/>
</dbReference>
<dbReference type="Gene3D" id="1.20.58.320">
    <property type="entry name" value="TPR-like"/>
    <property type="match status" value="1"/>
</dbReference>
<dbReference type="AlphaFoldDB" id="A0A285URT5"/>
<evidence type="ECO:0000313" key="1">
    <source>
        <dbReference type="EMBL" id="SOC42951.1"/>
    </source>
</evidence>
<reference evidence="1 2" key="1">
    <citation type="submission" date="2017-08" db="EMBL/GenBank/DDBJ databases">
        <authorList>
            <person name="de Groot N.N."/>
        </authorList>
    </citation>
    <scope>NUCLEOTIDE SEQUENCE [LARGE SCALE GENOMIC DNA]</scope>
    <source>
        <strain evidence="1 2">JC85</strain>
    </source>
</reference>
<protein>
    <recommendedName>
        <fullName evidence="3">DUF924 domain-containing protein</fullName>
    </recommendedName>
</protein>
<accession>A0A285URT5</accession>
<dbReference type="InterPro" id="IPR011990">
    <property type="entry name" value="TPR-like_helical_dom_sf"/>
</dbReference>
<dbReference type="Pfam" id="PF06041">
    <property type="entry name" value="DUF924"/>
    <property type="match status" value="1"/>
</dbReference>
<dbReference type="InterPro" id="IPR010323">
    <property type="entry name" value="DUF924"/>
</dbReference>
<dbReference type="SUPFAM" id="SSF48452">
    <property type="entry name" value="TPR-like"/>
    <property type="match status" value="1"/>
</dbReference>
<evidence type="ECO:0008006" key="3">
    <source>
        <dbReference type="Google" id="ProtNLM"/>
    </source>
</evidence>
<dbReference type="Gene3D" id="1.25.40.10">
    <property type="entry name" value="Tetratricopeptide repeat domain"/>
    <property type="match status" value="1"/>
</dbReference>
<gene>
    <name evidence="1" type="ORF">SAMN05892877_110223</name>
</gene>
<dbReference type="OrthoDB" id="7593450at2"/>
<evidence type="ECO:0000313" key="2">
    <source>
        <dbReference type="Proteomes" id="UP000219167"/>
    </source>
</evidence>
<keyword evidence="2" id="KW-1185">Reference proteome</keyword>
<name>A0A285URT5_9HYPH</name>
<sequence>MRADGDVAEPMEVIEFWCEMLSKEHWFSPPPQLDAHIRERYAATHLALARHVAEAWRETPDARQAAVIVLDQFPRNMYRGTPLAFATDWIALREARLAVDARADVKVAHGRRHFFYMPFEHSEDLADQNMSVALFKALGDREYLDYALRHHAVIRDFGRFPHRNCLLGRASTSAELDYLALPGAGF</sequence>
<dbReference type="RefSeq" id="WP_097141070.1">
    <property type="nucleotide sequence ID" value="NZ_OBQD01000010.1"/>
</dbReference>